<dbReference type="Gene3D" id="1.10.300.10">
    <property type="entry name" value="Adenylosuccinate Synthetase, subunit A, domain 2"/>
    <property type="match status" value="1"/>
</dbReference>
<dbReference type="GO" id="GO:0000287">
    <property type="term" value="F:magnesium ion binding"/>
    <property type="evidence" value="ECO:0007669"/>
    <property type="project" value="UniProtKB-UniRule"/>
</dbReference>
<keyword evidence="7 8" id="KW-0342">GTP-binding</keyword>
<dbReference type="InterPro" id="IPR018220">
    <property type="entry name" value="Adenylosuccin_syn_GTP-bd"/>
</dbReference>
<evidence type="ECO:0000256" key="5">
    <source>
        <dbReference type="ARBA" id="ARBA00022755"/>
    </source>
</evidence>
<dbReference type="InterPro" id="IPR042111">
    <property type="entry name" value="Adenylosuccinate_synth_dom3"/>
</dbReference>
<dbReference type="GO" id="GO:0046040">
    <property type="term" value="P:IMP metabolic process"/>
    <property type="evidence" value="ECO:0007669"/>
    <property type="project" value="TreeGrafter"/>
</dbReference>
<feature type="binding site" description="in other chain" evidence="8">
    <location>
        <position position="306"/>
    </location>
    <ligand>
        <name>IMP</name>
        <dbReference type="ChEBI" id="CHEBI:58053"/>
        <note>ligand shared between dimeric partners</note>
    </ligand>
</feature>
<dbReference type="EMBL" id="RBXT01000001">
    <property type="protein sequence ID" value="RKT76667.1"/>
    <property type="molecule type" value="Genomic_DNA"/>
</dbReference>
<dbReference type="GO" id="GO:0044208">
    <property type="term" value="P:'de novo' AMP biosynthetic process"/>
    <property type="evidence" value="ECO:0007669"/>
    <property type="project" value="UniProtKB-UniRule"/>
</dbReference>
<feature type="binding site" evidence="8">
    <location>
        <position position="40"/>
    </location>
    <ligand>
        <name>Mg(2+)</name>
        <dbReference type="ChEBI" id="CHEBI:18420"/>
    </ligand>
</feature>
<dbReference type="UniPathway" id="UPA00075">
    <property type="reaction ID" value="UER00335"/>
</dbReference>
<feature type="binding site" evidence="8">
    <location>
        <position position="308"/>
    </location>
    <ligand>
        <name>GTP</name>
        <dbReference type="ChEBI" id="CHEBI:37565"/>
    </ligand>
</feature>
<dbReference type="Gene3D" id="3.90.170.10">
    <property type="entry name" value="Adenylosuccinate Synthetase, subunit A, domain 3"/>
    <property type="match status" value="1"/>
</dbReference>
<keyword evidence="5 8" id="KW-0658">Purine biosynthesis</keyword>
<comment type="similarity">
    <text evidence="8 10">Belongs to the adenylosuccinate synthetase family.</text>
</comment>
<feature type="binding site" evidence="8">
    <location>
        <position position="146"/>
    </location>
    <ligand>
        <name>IMP</name>
        <dbReference type="ChEBI" id="CHEBI:58053"/>
        <note>ligand shared between dimeric partners</note>
    </ligand>
</feature>
<comment type="cofactor">
    <cofactor evidence="8">
        <name>Mg(2+)</name>
        <dbReference type="ChEBI" id="CHEBI:18420"/>
    </cofactor>
    <text evidence="8">Binds 1 Mg(2+) ion per subunit.</text>
</comment>
<evidence type="ECO:0000256" key="3">
    <source>
        <dbReference type="ARBA" id="ARBA00022723"/>
    </source>
</evidence>
<dbReference type="NCBIfam" id="NF002223">
    <property type="entry name" value="PRK01117.1"/>
    <property type="match status" value="1"/>
</dbReference>
<evidence type="ECO:0000313" key="12">
    <source>
        <dbReference type="Proteomes" id="UP000278440"/>
    </source>
</evidence>
<organism evidence="11 12">
    <name type="scientific">Terracoccus luteus</name>
    <dbReference type="NCBI Taxonomy" id="53356"/>
    <lineage>
        <taxon>Bacteria</taxon>
        <taxon>Bacillati</taxon>
        <taxon>Actinomycetota</taxon>
        <taxon>Actinomycetes</taxon>
        <taxon>Micrococcales</taxon>
        <taxon>Intrasporangiaceae</taxon>
        <taxon>Terracoccus</taxon>
    </lineage>
</organism>
<evidence type="ECO:0000256" key="2">
    <source>
        <dbReference type="ARBA" id="ARBA00022598"/>
    </source>
</evidence>
<dbReference type="NCBIfam" id="TIGR00184">
    <property type="entry name" value="purA"/>
    <property type="match status" value="1"/>
</dbReference>
<keyword evidence="12" id="KW-1185">Reference proteome</keyword>
<accession>A0A495XRE8</accession>
<feature type="active site" description="Proton donor" evidence="8">
    <location>
        <position position="41"/>
    </location>
</feature>
<dbReference type="OrthoDB" id="9807553at2"/>
<dbReference type="SUPFAM" id="SSF52540">
    <property type="entry name" value="P-loop containing nucleoside triphosphate hydrolases"/>
    <property type="match status" value="1"/>
</dbReference>
<dbReference type="InterPro" id="IPR027417">
    <property type="entry name" value="P-loop_NTPase"/>
</dbReference>
<dbReference type="PANTHER" id="PTHR11846">
    <property type="entry name" value="ADENYLOSUCCINATE SYNTHETASE"/>
    <property type="match status" value="1"/>
</dbReference>
<dbReference type="Proteomes" id="UP000278440">
    <property type="component" value="Unassembled WGS sequence"/>
</dbReference>
<feature type="binding site" description="in other chain" evidence="8">
    <location>
        <position position="227"/>
    </location>
    <ligand>
        <name>IMP</name>
        <dbReference type="ChEBI" id="CHEBI:58053"/>
        <note>ligand shared between dimeric partners</note>
    </ligand>
</feature>
<comment type="pathway">
    <text evidence="8 10">Purine metabolism; AMP biosynthesis via de novo pathway; AMP from IMP: step 1/2.</text>
</comment>
<evidence type="ECO:0000256" key="7">
    <source>
        <dbReference type="ARBA" id="ARBA00023134"/>
    </source>
</evidence>
<keyword evidence="3 8" id="KW-0479">Metal-binding</keyword>
<evidence type="ECO:0000256" key="4">
    <source>
        <dbReference type="ARBA" id="ARBA00022741"/>
    </source>
</evidence>
<comment type="caution">
    <text evidence="11">The sequence shown here is derived from an EMBL/GenBank/DDBJ whole genome shotgun (WGS) entry which is preliminary data.</text>
</comment>
<dbReference type="Gene3D" id="3.40.440.10">
    <property type="entry name" value="Adenylosuccinate Synthetase, subunit A, domain 1"/>
    <property type="match status" value="1"/>
</dbReference>
<feature type="binding site" description="in other chain" evidence="8">
    <location>
        <begin position="38"/>
        <end position="41"/>
    </location>
    <ligand>
        <name>IMP</name>
        <dbReference type="ChEBI" id="CHEBI:58053"/>
        <note>ligand shared between dimeric partners</note>
    </ligand>
</feature>
<feature type="active site" evidence="9">
    <location>
        <position position="143"/>
    </location>
</feature>
<dbReference type="AlphaFoldDB" id="A0A495XRE8"/>
<proteinExistence type="inferred from homology"/>
<gene>
    <name evidence="8" type="primary">purA</name>
    <name evidence="11" type="ORF">DFJ68_0063</name>
</gene>
<feature type="binding site" description="in other chain" evidence="8">
    <location>
        <position position="132"/>
    </location>
    <ligand>
        <name>IMP</name>
        <dbReference type="ChEBI" id="CHEBI:58053"/>
        <note>ligand shared between dimeric partners</note>
    </ligand>
</feature>
<dbReference type="Pfam" id="PF00709">
    <property type="entry name" value="Adenylsucc_synt"/>
    <property type="match status" value="1"/>
</dbReference>
<dbReference type="GO" id="GO:0005525">
    <property type="term" value="F:GTP binding"/>
    <property type="evidence" value="ECO:0007669"/>
    <property type="project" value="UniProtKB-UniRule"/>
</dbReference>
<evidence type="ECO:0000256" key="9">
    <source>
        <dbReference type="PROSITE-ProRule" id="PRU10134"/>
    </source>
</evidence>
<dbReference type="HAMAP" id="MF_00011">
    <property type="entry name" value="Adenylosucc_synth"/>
    <property type="match status" value="1"/>
</dbReference>
<keyword evidence="6 8" id="KW-0460">Magnesium</keyword>
<feature type="binding site" description="in other chain" evidence="8">
    <location>
        <position position="242"/>
    </location>
    <ligand>
        <name>IMP</name>
        <dbReference type="ChEBI" id="CHEBI:58053"/>
        <note>ligand shared between dimeric partners</note>
    </ligand>
</feature>
<feature type="binding site" evidence="8">
    <location>
        <begin position="416"/>
        <end position="418"/>
    </location>
    <ligand>
        <name>GTP</name>
        <dbReference type="ChEBI" id="CHEBI:37565"/>
    </ligand>
</feature>
<feature type="active site" description="Proton acceptor" evidence="8">
    <location>
        <position position="13"/>
    </location>
</feature>
<dbReference type="GO" id="GO:0005737">
    <property type="term" value="C:cytoplasm"/>
    <property type="evidence" value="ECO:0007669"/>
    <property type="project" value="UniProtKB-SubCell"/>
</dbReference>
<dbReference type="InterPro" id="IPR042109">
    <property type="entry name" value="Adenylosuccinate_synth_dom1"/>
</dbReference>
<feature type="binding site" description="in other chain" evidence="8">
    <location>
        <begin position="13"/>
        <end position="16"/>
    </location>
    <ligand>
        <name>IMP</name>
        <dbReference type="ChEBI" id="CHEBI:58053"/>
        <note>ligand shared between dimeric partners</note>
    </ligand>
</feature>
<evidence type="ECO:0000256" key="1">
    <source>
        <dbReference type="ARBA" id="ARBA00011738"/>
    </source>
</evidence>
<evidence type="ECO:0000313" key="11">
    <source>
        <dbReference type="EMBL" id="RKT76667.1"/>
    </source>
</evidence>
<feature type="binding site" evidence="8">
    <location>
        <begin position="302"/>
        <end position="308"/>
    </location>
    <ligand>
        <name>substrate</name>
    </ligand>
</feature>
<evidence type="ECO:0000256" key="10">
    <source>
        <dbReference type="RuleBase" id="RU000520"/>
    </source>
</evidence>
<dbReference type="FunFam" id="1.10.300.10:FF:000001">
    <property type="entry name" value="Adenylosuccinate synthetase"/>
    <property type="match status" value="1"/>
</dbReference>
<dbReference type="GO" id="GO:0004019">
    <property type="term" value="F:adenylosuccinate synthase activity"/>
    <property type="evidence" value="ECO:0007669"/>
    <property type="project" value="UniProtKB-UniRule"/>
</dbReference>
<feature type="binding site" evidence="8">
    <location>
        <begin position="334"/>
        <end position="336"/>
    </location>
    <ligand>
        <name>GTP</name>
        <dbReference type="ChEBI" id="CHEBI:37565"/>
    </ligand>
</feature>
<dbReference type="SMART" id="SM00788">
    <property type="entry name" value="Adenylsucc_synt"/>
    <property type="match status" value="1"/>
</dbReference>
<evidence type="ECO:0000256" key="6">
    <source>
        <dbReference type="ARBA" id="ARBA00022842"/>
    </source>
</evidence>
<comment type="function">
    <text evidence="8">Plays an important role in the de novo pathway of purine nucleotide biosynthesis. Catalyzes the first committed step in the biosynthesis of AMP from IMP.</text>
</comment>
<dbReference type="InterPro" id="IPR042110">
    <property type="entry name" value="Adenylosuccinate_synth_dom2"/>
</dbReference>
<dbReference type="EC" id="6.3.4.4" evidence="8 10"/>
<dbReference type="PROSITE" id="PS00513">
    <property type="entry name" value="ADENYLOSUCCIN_SYN_2"/>
    <property type="match status" value="1"/>
</dbReference>
<dbReference type="FunFam" id="3.90.170.10:FF:000001">
    <property type="entry name" value="Adenylosuccinate synthetase"/>
    <property type="match status" value="1"/>
</dbReference>
<keyword evidence="2 8" id="KW-0436">Ligase</keyword>
<reference evidence="11 12" key="1">
    <citation type="submission" date="2018-10" db="EMBL/GenBank/DDBJ databases">
        <title>Sequencing the genomes of 1000 actinobacteria strains.</title>
        <authorList>
            <person name="Klenk H.-P."/>
        </authorList>
    </citation>
    <scope>NUCLEOTIDE SEQUENCE [LARGE SCALE GENOMIC DNA]</scope>
    <source>
        <strain evidence="11 12">DSM 44267</strain>
    </source>
</reference>
<dbReference type="PROSITE" id="PS01266">
    <property type="entry name" value="ADENYLOSUCCIN_SYN_1"/>
    <property type="match status" value="1"/>
</dbReference>
<comment type="catalytic activity">
    <reaction evidence="8 10">
        <text>IMP + L-aspartate + GTP = N(6)-(1,2-dicarboxyethyl)-AMP + GDP + phosphate + 2 H(+)</text>
        <dbReference type="Rhea" id="RHEA:15753"/>
        <dbReference type="ChEBI" id="CHEBI:15378"/>
        <dbReference type="ChEBI" id="CHEBI:29991"/>
        <dbReference type="ChEBI" id="CHEBI:37565"/>
        <dbReference type="ChEBI" id="CHEBI:43474"/>
        <dbReference type="ChEBI" id="CHEBI:57567"/>
        <dbReference type="ChEBI" id="CHEBI:58053"/>
        <dbReference type="ChEBI" id="CHEBI:58189"/>
        <dbReference type="EC" id="6.3.4.4"/>
    </reaction>
</comment>
<comment type="subunit">
    <text evidence="1 8">Homodimer.</text>
</comment>
<feature type="binding site" evidence="8">
    <location>
        <begin position="12"/>
        <end position="18"/>
    </location>
    <ligand>
        <name>GTP</name>
        <dbReference type="ChEBI" id="CHEBI:37565"/>
    </ligand>
</feature>
<protein>
    <recommendedName>
        <fullName evidence="8 10">Adenylosuccinate synthetase</fullName>
        <shortName evidence="8">AMPSase</shortName>
        <shortName evidence="8">AdSS</shortName>
        <ecNumber evidence="8 10">6.3.4.4</ecNumber>
    </recommendedName>
    <alternativeName>
        <fullName evidence="8">IMP--aspartate ligase</fullName>
    </alternativeName>
</protein>
<feature type="binding site" evidence="8">
    <location>
        <position position="13"/>
    </location>
    <ligand>
        <name>Mg(2+)</name>
        <dbReference type="ChEBI" id="CHEBI:18420"/>
    </ligand>
</feature>
<keyword evidence="8" id="KW-0963">Cytoplasm</keyword>
<dbReference type="CDD" id="cd03108">
    <property type="entry name" value="AdSS"/>
    <property type="match status" value="1"/>
</dbReference>
<dbReference type="RefSeq" id="WP_121030068.1">
    <property type="nucleotide sequence ID" value="NZ_RBXT01000001.1"/>
</dbReference>
<dbReference type="InterPro" id="IPR001114">
    <property type="entry name" value="Adenylosuccinate_synthetase"/>
</dbReference>
<dbReference type="PANTHER" id="PTHR11846:SF0">
    <property type="entry name" value="ADENYLOSUCCINATE SYNTHETASE"/>
    <property type="match status" value="1"/>
</dbReference>
<feature type="binding site" evidence="8">
    <location>
        <begin position="40"/>
        <end position="42"/>
    </location>
    <ligand>
        <name>GTP</name>
        <dbReference type="ChEBI" id="CHEBI:37565"/>
    </ligand>
</feature>
<evidence type="ECO:0000256" key="8">
    <source>
        <dbReference type="HAMAP-Rule" id="MF_00011"/>
    </source>
</evidence>
<dbReference type="InterPro" id="IPR033128">
    <property type="entry name" value="Adenylosuccin_syn_Lys_AS"/>
</dbReference>
<keyword evidence="4 8" id="KW-0547">Nucleotide-binding</keyword>
<comment type="subcellular location">
    <subcellularLocation>
        <location evidence="8">Cytoplasm</location>
    </subcellularLocation>
</comment>
<sequence length="437" mass="47842">MPTIVLVGAQWGDEGKGKATDLLGSSVDYVVKFNGGNNAGHTVVIEKDGKREKYALHLLPSGILSPNCTPVIGNGVVVDLSVLFEELDGLDARGVDTGKLLVSSNAHVIAPYNRTIDKVTERFLGSRRIGTTGRGIGPTYADKMNRIGIRVQDLYDEGILRQKVEAALDFKNQVLAKIYNRRAVEVDEVVTELLSYAERLRPMVVDTSLELGRALDRGDTVLFEAGQATLLDVDHGTYPYVTSSNAVSAGACTGSGVPPTRIDSVIAILKAYTTRVGEGPFPTELHDDDGEFLRKTGAEYGTTTGRPRRCGWLDVVIGRYATRINGVTDFVITKLDVLTGLDRVPICVAYDVDGVRHDEMPMGQSDFHHATPIYEEMPGWWEDITECRTFDELPENAQKYVLRVEELIGARVSAIGVGPGRDEIIERHDLHPGRHRA</sequence>
<name>A0A495XRE8_9MICO</name>